<dbReference type="InterPro" id="IPR036890">
    <property type="entry name" value="HATPase_C_sf"/>
</dbReference>
<dbReference type="AlphaFoldDB" id="A0A5P2G2Y1"/>
<dbReference type="Pfam" id="PF06580">
    <property type="entry name" value="His_kinase"/>
    <property type="match status" value="1"/>
</dbReference>
<dbReference type="RefSeq" id="WP_131329047.1">
    <property type="nucleotide sequence ID" value="NZ_CP044016.1"/>
</dbReference>
<dbReference type="Gene3D" id="3.30.565.10">
    <property type="entry name" value="Histidine kinase-like ATPase, C-terminal domain"/>
    <property type="match status" value="1"/>
</dbReference>
<reference evidence="3 4" key="1">
    <citation type="submission" date="2019-09" db="EMBL/GenBank/DDBJ databases">
        <title>Complete genome sequence of Arachidicoccus sp. B3-10 isolated from apple orchard soil.</title>
        <authorList>
            <person name="Kim H.S."/>
            <person name="Han K.-I."/>
            <person name="Suh M.K."/>
            <person name="Lee K.C."/>
            <person name="Eom M.K."/>
            <person name="Kim J.-S."/>
            <person name="Kang S.W."/>
            <person name="Sin Y."/>
            <person name="Lee J.-S."/>
        </authorList>
    </citation>
    <scope>NUCLEOTIDE SEQUENCE [LARGE SCALE GENOMIC DNA]</scope>
    <source>
        <strain evidence="3 4">B3-10</strain>
    </source>
</reference>
<proteinExistence type="predicted"/>
<dbReference type="InterPro" id="IPR050640">
    <property type="entry name" value="Bact_2-comp_sensor_kinase"/>
</dbReference>
<keyword evidence="1" id="KW-0472">Membrane</keyword>
<dbReference type="GO" id="GO:0016020">
    <property type="term" value="C:membrane"/>
    <property type="evidence" value="ECO:0007669"/>
    <property type="project" value="InterPro"/>
</dbReference>
<feature type="transmembrane region" description="Helical" evidence="1">
    <location>
        <begin position="45"/>
        <end position="62"/>
    </location>
</feature>
<dbReference type="Proteomes" id="UP000292424">
    <property type="component" value="Chromosome"/>
</dbReference>
<organism evidence="3 4">
    <name type="scientific">Rhizosphaericola mali</name>
    <dbReference type="NCBI Taxonomy" id="2545455"/>
    <lineage>
        <taxon>Bacteria</taxon>
        <taxon>Pseudomonadati</taxon>
        <taxon>Bacteroidota</taxon>
        <taxon>Chitinophagia</taxon>
        <taxon>Chitinophagales</taxon>
        <taxon>Chitinophagaceae</taxon>
        <taxon>Rhizosphaericola</taxon>
    </lineage>
</organism>
<dbReference type="PANTHER" id="PTHR34220">
    <property type="entry name" value="SENSOR HISTIDINE KINASE YPDA"/>
    <property type="match status" value="1"/>
</dbReference>
<dbReference type="KEGG" id="arac:E0W69_005595"/>
<sequence length="362" mass="41887">MQTKRRPIAIHFFFFILFIVLPALVFERLPGESFFTFTRAVVQDMIANITILSFLYLNYYIFIPKLYFLNKTFWYVMVVILYLFIILPIPHLLGNFINEDIVGKPPGPPPGEDTISPLLAPITPKIDNPRSILLFSIHELRRHIYLFFTAFLISFLIKTRDNLAKIKEDNLQAELSRLNAQINPHFLFNTLNSIYALSIKNDASTSNAILNLSGLMRYLIKDVSAQRIPLQKELDYIFNYIELQKARLGNTVNVIYELNGKPRHNRIAPLILITFIENAFKYGINPTIKMGEIIIKINILDNKLEFYISNTIMEIPNKKMESNGIGVENTKARLQSIYPGQYHLNIQNRNNEFKVSLSIDLV</sequence>
<keyword evidence="1" id="KW-1133">Transmembrane helix</keyword>
<dbReference type="OrthoDB" id="9792992at2"/>
<evidence type="ECO:0000256" key="1">
    <source>
        <dbReference type="SAM" id="Phobius"/>
    </source>
</evidence>
<evidence type="ECO:0000313" key="4">
    <source>
        <dbReference type="Proteomes" id="UP000292424"/>
    </source>
</evidence>
<evidence type="ECO:0000259" key="2">
    <source>
        <dbReference type="Pfam" id="PF06580"/>
    </source>
</evidence>
<keyword evidence="4" id="KW-1185">Reference proteome</keyword>
<name>A0A5P2G2Y1_9BACT</name>
<accession>A0A5P2G2Y1</accession>
<dbReference type="EMBL" id="CP044016">
    <property type="protein sequence ID" value="QES88160.1"/>
    <property type="molecule type" value="Genomic_DNA"/>
</dbReference>
<feature type="transmembrane region" description="Helical" evidence="1">
    <location>
        <begin position="7"/>
        <end position="25"/>
    </location>
</feature>
<dbReference type="GO" id="GO:0000155">
    <property type="term" value="F:phosphorelay sensor kinase activity"/>
    <property type="evidence" value="ECO:0007669"/>
    <property type="project" value="InterPro"/>
</dbReference>
<evidence type="ECO:0000313" key="3">
    <source>
        <dbReference type="EMBL" id="QES88160.1"/>
    </source>
</evidence>
<keyword evidence="1" id="KW-0812">Transmembrane</keyword>
<feature type="transmembrane region" description="Helical" evidence="1">
    <location>
        <begin position="74"/>
        <end position="93"/>
    </location>
</feature>
<dbReference type="PANTHER" id="PTHR34220:SF7">
    <property type="entry name" value="SENSOR HISTIDINE KINASE YPDA"/>
    <property type="match status" value="1"/>
</dbReference>
<dbReference type="InterPro" id="IPR010559">
    <property type="entry name" value="Sig_transdc_His_kin_internal"/>
</dbReference>
<feature type="domain" description="Signal transduction histidine kinase internal region" evidence="2">
    <location>
        <begin position="173"/>
        <end position="251"/>
    </location>
</feature>
<protein>
    <recommendedName>
        <fullName evidence="2">Signal transduction histidine kinase internal region domain-containing protein</fullName>
    </recommendedName>
</protein>
<feature type="transmembrane region" description="Helical" evidence="1">
    <location>
        <begin position="140"/>
        <end position="157"/>
    </location>
</feature>
<gene>
    <name evidence="3" type="ORF">E0W69_005595</name>
</gene>